<dbReference type="InterPro" id="IPR011991">
    <property type="entry name" value="ArsR-like_HTH"/>
</dbReference>
<keyword evidence="3" id="KW-0804">Transcription</keyword>
<name>A0ABV5LV31_9ACTN</name>
<dbReference type="InterPro" id="IPR036388">
    <property type="entry name" value="WH-like_DNA-bd_sf"/>
</dbReference>
<dbReference type="Proteomes" id="UP001589748">
    <property type="component" value="Unassembled WGS sequence"/>
</dbReference>
<keyword evidence="2" id="KW-0238">DNA-binding</keyword>
<gene>
    <name evidence="6" type="ORF">ACFFVI_13355</name>
</gene>
<dbReference type="PANTHER" id="PTHR30136:SF24">
    <property type="entry name" value="HTH-TYPE TRANSCRIPTIONAL REPRESSOR ALLR"/>
    <property type="match status" value="1"/>
</dbReference>
<dbReference type="PANTHER" id="PTHR30136">
    <property type="entry name" value="HELIX-TURN-HELIX TRANSCRIPTIONAL REGULATOR, ICLR FAMILY"/>
    <property type="match status" value="1"/>
</dbReference>
<dbReference type="Pfam" id="PF01614">
    <property type="entry name" value="IclR_C"/>
    <property type="match status" value="1"/>
</dbReference>
<evidence type="ECO:0000256" key="3">
    <source>
        <dbReference type="ARBA" id="ARBA00023163"/>
    </source>
</evidence>
<feature type="domain" description="IclR-ED" evidence="5">
    <location>
        <begin position="82"/>
        <end position="261"/>
    </location>
</feature>
<dbReference type="PROSITE" id="PS51077">
    <property type="entry name" value="HTH_ICLR"/>
    <property type="match status" value="1"/>
</dbReference>
<evidence type="ECO:0000256" key="2">
    <source>
        <dbReference type="ARBA" id="ARBA00023125"/>
    </source>
</evidence>
<dbReference type="InterPro" id="IPR036390">
    <property type="entry name" value="WH_DNA-bd_sf"/>
</dbReference>
<dbReference type="Pfam" id="PF09339">
    <property type="entry name" value="HTH_IclR"/>
    <property type="match status" value="1"/>
</dbReference>
<comment type="caution">
    <text evidence="6">The sequence shown here is derived from an EMBL/GenBank/DDBJ whole genome shotgun (WGS) entry which is preliminary data.</text>
</comment>
<evidence type="ECO:0000313" key="6">
    <source>
        <dbReference type="EMBL" id="MFB9377953.1"/>
    </source>
</evidence>
<dbReference type="EMBL" id="JBHMDM010000007">
    <property type="protein sequence ID" value="MFB9377953.1"/>
    <property type="molecule type" value="Genomic_DNA"/>
</dbReference>
<dbReference type="PROSITE" id="PS51078">
    <property type="entry name" value="ICLR_ED"/>
    <property type="match status" value="1"/>
</dbReference>
<feature type="domain" description="HTH iclR-type" evidence="4">
    <location>
        <begin position="20"/>
        <end position="81"/>
    </location>
</feature>
<dbReference type="InterPro" id="IPR050707">
    <property type="entry name" value="HTH_MetabolicPath_Reg"/>
</dbReference>
<reference evidence="6 7" key="1">
    <citation type="submission" date="2024-09" db="EMBL/GenBank/DDBJ databases">
        <authorList>
            <person name="Sun Q."/>
            <person name="Mori K."/>
        </authorList>
    </citation>
    <scope>NUCLEOTIDE SEQUENCE [LARGE SCALE GENOMIC DNA]</scope>
    <source>
        <strain evidence="6 7">TISTR 1856</strain>
    </source>
</reference>
<dbReference type="RefSeq" id="WP_380137628.1">
    <property type="nucleotide sequence ID" value="NZ_JBHLUI010000008.1"/>
</dbReference>
<dbReference type="InterPro" id="IPR014757">
    <property type="entry name" value="Tscrpt_reg_IclR_C"/>
</dbReference>
<evidence type="ECO:0000313" key="7">
    <source>
        <dbReference type="Proteomes" id="UP001589748"/>
    </source>
</evidence>
<dbReference type="SMART" id="SM00346">
    <property type="entry name" value="HTH_ICLR"/>
    <property type="match status" value="1"/>
</dbReference>
<evidence type="ECO:0000259" key="4">
    <source>
        <dbReference type="PROSITE" id="PS51077"/>
    </source>
</evidence>
<proteinExistence type="predicted"/>
<evidence type="ECO:0000256" key="1">
    <source>
        <dbReference type="ARBA" id="ARBA00023015"/>
    </source>
</evidence>
<accession>A0ABV5LV31</accession>
<dbReference type="InterPro" id="IPR029016">
    <property type="entry name" value="GAF-like_dom_sf"/>
</dbReference>
<organism evidence="6 7">
    <name type="scientific">Kineococcus gynurae</name>
    <dbReference type="NCBI Taxonomy" id="452979"/>
    <lineage>
        <taxon>Bacteria</taxon>
        <taxon>Bacillati</taxon>
        <taxon>Actinomycetota</taxon>
        <taxon>Actinomycetes</taxon>
        <taxon>Kineosporiales</taxon>
        <taxon>Kineosporiaceae</taxon>
        <taxon>Kineococcus</taxon>
    </lineage>
</organism>
<dbReference type="InterPro" id="IPR005471">
    <property type="entry name" value="Tscrpt_reg_IclR_N"/>
</dbReference>
<dbReference type="CDD" id="cd00090">
    <property type="entry name" value="HTH_ARSR"/>
    <property type="match status" value="1"/>
</dbReference>
<dbReference type="SUPFAM" id="SSF55781">
    <property type="entry name" value="GAF domain-like"/>
    <property type="match status" value="1"/>
</dbReference>
<dbReference type="SUPFAM" id="SSF46785">
    <property type="entry name" value="Winged helix' DNA-binding domain"/>
    <property type="match status" value="1"/>
</dbReference>
<sequence length="267" mass="28033">MTRNPVAEVLAAPVRAEGGVQSVERAFSVLTLLADHGGQLSLSEIAELAGIPQPTAHRLLKTMAAGGYVSRLPDRRYGLGARLIGLGQKATSLLHHFAMPHLTRLVDVVGETANLAVLDGTNVVYIAQAPSRHSMRMFTEVGRRVSPHCTGVGKAMLAVLEPALAERIISSLDFTAATPHTLTSPGALRAALDEVRRTGYAVDDGEQEIGVRCLAVALRVGASVAAVSVSGPTARLTEEVVRTVAPAVARCAQDVAAEIEKDRAGQD</sequence>
<keyword evidence="1" id="KW-0805">Transcription regulation</keyword>
<evidence type="ECO:0000259" key="5">
    <source>
        <dbReference type="PROSITE" id="PS51078"/>
    </source>
</evidence>
<dbReference type="Gene3D" id="1.10.10.10">
    <property type="entry name" value="Winged helix-like DNA-binding domain superfamily/Winged helix DNA-binding domain"/>
    <property type="match status" value="1"/>
</dbReference>
<dbReference type="Gene3D" id="3.30.450.40">
    <property type="match status" value="1"/>
</dbReference>
<keyword evidence="7" id="KW-1185">Reference proteome</keyword>
<protein>
    <submittedName>
        <fullName evidence="6">IclR family transcriptional regulator</fullName>
    </submittedName>
</protein>